<reference evidence="3" key="1">
    <citation type="submission" date="2006-10" db="EMBL/GenBank/DDBJ databases">
        <authorList>
            <person name="Amadeo P."/>
            <person name="Zhao Q."/>
            <person name="Wortman J."/>
            <person name="Fraser-Liggett C."/>
            <person name="Carlton J."/>
        </authorList>
    </citation>
    <scope>NUCLEOTIDE SEQUENCE</scope>
    <source>
        <strain evidence="3">G3</strain>
    </source>
</reference>
<evidence type="ECO:0000256" key="2">
    <source>
        <dbReference type="SAM" id="MobiDB-lite"/>
    </source>
</evidence>
<feature type="region of interest" description="Disordered" evidence="2">
    <location>
        <begin position="115"/>
        <end position="138"/>
    </location>
</feature>
<dbReference type="InParanoid" id="A2EJG7"/>
<dbReference type="KEGG" id="tva:4765112"/>
<feature type="compositionally biased region" description="Low complexity" evidence="2">
    <location>
        <begin position="121"/>
        <end position="138"/>
    </location>
</feature>
<dbReference type="AlphaFoldDB" id="A2EJG7"/>
<dbReference type="VEuPathDB" id="TrichDB:TVAGG3_0389780"/>
<accession>A2EJG7</accession>
<keyword evidence="4" id="KW-1185">Reference proteome</keyword>
<protein>
    <submittedName>
        <fullName evidence="3">Uncharacterized protein</fullName>
    </submittedName>
</protein>
<dbReference type="VEuPathDB" id="TrichDB:TVAG_050400"/>
<reference evidence="3" key="2">
    <citation type="journal article" date="2007" name="Science">
        <title>Draft genome sequence of the sexually transmitted pathogen Trichomonas vaginalis.</title>
        <authorList>
            <person name="Carlton J.M."/>
            <person name="Hirt R.P."/>
            <person name="Silva J.C."/>
            <person name="Delcher A.L."/>
            <person name="Schatz M."/>
            <person name="Zhao Q."/>
            <person name="Wortman J.R."/>
            <person name="Bidwell S.L."/>
            <person name="Alsmark U.C.M."/>
            <person name="Besteiro S."/>
            <person name="Sicheritz-Ponten T."/>
            <person name="Noel C.J."/>
            <person name="Dacks J.B."/>
            <person name="Foster P.G."/>
            <person name="Simillion C."/>
            <person name="Van de Peer Y."/>
            <person name="Miranda-Saavedra D."/>
            <person name="Barton G.J."/>
            <person name="Westrop G.D."/>
            <person name="Mueller S."/>
            <person name="Dessi D."/>
            <person name="Fiori P.L."/>
            <person name="Ren Q."/>
            <person name="Paulsen I."/>
            <person name="Zhang H."/>
            <person name="Bastida-Corcuera F.D."/>
            <person name="Simoes-Barbosa A."/>
            <person name="Brown M.T."/>
            <person name="Hayes R.D."/>
            <person name="Mukherjee M."/>
            <person name="Okumura C.Y."/>
            <person name="Schneider R."/>
            <person name="Smith A.J."/>
            <person name="Vanacova S."/>
            <person name="Villalvazo M."/>
            <person name="Haas B.J."/>
            <person name="Pertea M."/>
            <person name="Feldblyum T.V."/>
            <person name="Utterback T.R."/>
            <person name="Shu C.L."/>
            <person name="Osoegawa K."/>
            <person name="de Jong P.J."/>
            <person name="Hrdy I."/>
            <person name="Horvathova L."/>
            <person name="Zubacova Z."/>
            <person name="Dolezal P."/>
            <person name="Malik S.B."/>
            <person name="Logsdon J.M. Jr."/>
            <person name="Henze K."/>
            <person name="Gupta A."/>
            <person name="Wang C.C."/>
            <person name="Dunne R.L."/>
            <person name="Upcroft J.A."/>
            <person name="Upcroft P."/>
            <person name="White O."/>
            <person name="Salzberg S.L."/>
            <person name="Tang P."/>
            <person name="Chiu C.-H."/>
            <person name="Lee Y.-S."/>
            <person name="Embley T.M."/>
            <person name="Coombs G.H."/>
            <person name="Mottram J.C."/>
            <person name="Tachezy J."/>
            <person name="Fraser-Liggett C.M."/>
            <person name="Johnson P.J."/>
        </authorList>
    </citation>
    <scope>NUCLEOTIDE SEQUENCE [LARGE SCALE GENOMIC DNA]</scope>
    <source>
        <strain evidence="3">G3</strain>
    </source>
</reference>
<feature type="coiled-coil region" evidence="1">
    <location>
        <begin position="7"/>
        <end position="63"/>
    </location>
</feature>
<evidence type="ECO:0000313" key="3">
    <source>
        <dbReference type="EMBL" id="EAY07224.1"/>
    </source>
</evidence>
<dbReference type="Proteomes" id="UP000001542">
    <property type="component" value="Unassembled WGS sequence"/>
</dbReference>
<proteinExistence type="predicted"/>
<keyword evidence="1" id="KW-0175">Coiled coil</keyword>
<organism evidence="3 4">
    <name type="scientific">Trichomonas vaginalis (strain ATCC PRA-98 / G3)</name>
    <dbReference type="NCBI Taxonomy" id="412133"/>
    <lineage>
        <taxon>Eukaryota</taxon>
        <taxon>Metamonada</taxon>
        <taxon>Parabasalia</taxon>
        <taxon>Trichomonadida</taxon>
        <taxon>Trichomonadidae</taxon>
        <taxon>Trichomonas</taxon>
    </lineage>
</organism>
<evidence type="ECO:0000313" key="4">
    <source>
        <dbReference type="Proteomes" id="UP000001542"/>
    </source>
</evidence>
<name>A2EJG7_TRIV3</name>
<dbReference type="EMBL" id="DS113405">
    <property type="protein sequence ID" value="EAY07224.1"/>
    <property type="molecule type" value="Genomic_DNA"/>
</dbReference>
<sequence>MEKTAAVKKASAHIKKLRDDLEVDRQKGGTKQAKLENDIRNAIEAKKKTIDEADKKLQEFIAVKEKYNDFKVRRLKHAYASLGSAIAEIEKAKSDAYEQLRNACIVSNEELEGLLNTTSTEAPAQAPSQEQAGGSPFE</sequence>
<evidence type="ECO:0000256" key="1">
    <source>
        <dbReference type="SAM" id="Coils"/>
    </source>
</evidence>
<dbReference type="RefSeq" id="XP_001319447.1">
    <property type="nucleotide sequence ID" value="XM_001319412.1"/>
</dbReference>
<dbReference type="SMR" id="A2EJG7"/>
<gene>
    <name evidence="3" type="ORF">TVAG_050400</name>
</gene>